<dbReference type="STRING" id="984487.A0A1E4SGN8"/>
<keyword evidence="4" id="KW-0723">Serine/threonine-protein kinase</keyword>
<dbReference type="EC" id="2.7.11.1" evidence="3"/>
<dbReference type="Gene3D" id="1.10.510.10">
    <property type="entry name" value="Transferase(Phosphotransferase) domain 1"/>
    <property type="match status" value="1"/>
</dbReference>
<dbReference type="PANTHER" id="PTHR24346:SF110">
    <property type="entry name" value="NON-SPECIFIC SERINE_THREONINE PROTEIN KINASE"/>
    <property type="match status" value="1"/>
</dbReference>
<dbReference type="GO" id="GO:0035556">
    <property type="term" value="P:intracellular signal transduction"/>
    <property type="evidence" value="ECO:0007669"/>
    <property type="project" value="TreeGrafter"/>
</dbReference>
<feature type="compositionally biased region" description="Low complexity" evidence="14">
    <location>
        <begin position="474"/>
        <end position="485"/>
    </location>
</feature>
<dbReference type="Pfam" id="PF00069">
    <property type="entry name" value="Pkinase"/>
    <property type="match status" value="1"/>
</dbReference>
<dbReference type="InterPro" id="IPR008271">
    <property type="entry name" value="Ser/Thr_kinase_AS"/>
</dbReference>
<evidence type="ECO:0000313" key="17">
    <source>
        <dbReference type="Proteomes" id="UP000094285"/>
    </source>
</evidence>
<feature type="compositionally biased region" description="Polar residues" evidence="14">
    <location>
        <begin position="40"/>
        <end position="50"/>
    </location>
</feature>
<feature type="region of interest" description="Disordered" evidence="14">
    <location>
        <begin position="40"/>
        <end position="65"/>
    </location>
</feature>
<dbReference type="PROSITE" id="PS50011">
    <property type="entry name" value="PROTEIN_KINASE_DOM"/>
    <property type="match status" value="1"/>
</dbReference>
<comment type="subcellular location">
    <subcellularLocation>
        <location evidence="1">Bud neck</location>
    </subcellularLocation>
</comment>
<keyword evidence="6" id="KW-0808">Transferase</keyword>
<dbReference type="GO" id="GO:0030447">
    <property type="term" value="P:filamentous growth"/>
    <property type="evidence" value="ECO:0007669"/>
    <property type="project" value="UniProtKB-ARBA"/>
</dbReference>
<dbReference type="OrthoDB" id="504170at2759"/>
<feature type="region of interest" description="Disordered" evidence="14">
    <location>
        <begin position="460"/>
        <end position="486"/>
    </location>
</feature>
<evidence type="ECO:0000256" key="8">
    <source>
        <dbReference type="ARBA" id="ARBA00022777"/>
    </source>
</evidence>
<feature type="compositionally biased region" description="Polar residues" evidence="14">
    <location>
        <begin position="1277"/>
        <end position="1291"/>
    </location>
</feature>
<dbReference type="PROSITE" id="PS00108">
    <property type="entry name" value="PROTEIN_KINASE_ST"/>
    <property type="match status" value="1"/>
</dbReference>
<evidence type="ECO:0000256" key="3">
    <source>
        <dbReference type="ARBA" id="ARBA00012513"/>
    </source>
</evidence>
<keyword evidence="5" id="KW-0597">Phosphoprotein</keyword>
<dbReference type="SUPFAM" id="SSF56112">
    <property type="entry name" value="Protein kinase-like (PK-like)"/>
    <property type="match status" value="1"/>
</dbReference>
<evidence type="ECO:0000256" key="7">
    <source>
        <dbReference type="ARBA" id="ARBA00022741"/>
    </source>
</evidence>
<reference evidence="17" key="1">
    <citation type="submission" date="2016-05" db="EMBL/GenBank/DDBJ databases">
        <title>Comparative genomics of biotechnologically important yeasts.</title>
        <authorList>
            <consortium name="DOE Joint Genome Institute"/>
            <person name="Riley R."/>
            <person name="Haridas S."/>
            <person name="Wolfe K.H."/>
            <person name="Lopes M.R."/>
            <person name="Hittinger C.T."/>
            <person name="Goker M."/>
            <person name="Salamov A."/>
            <person name="Wisecaver J."/>
            <person name="Long T.M."/>
            <person name="Aerts A.L."/>
            <person name="Barry K."/>
            <person name="Choi C."/>
            <person name="Clum A."/>
            <person name="Coughlan A.Y."/>
            <person name="Deshpande S."/>
            <person name="Douglass A.P."/>
            <person name="Hanson S.J."/>
            <person name="Klenk H.-P."/>
            <person name="Labutti K."/>
            <person name="Lapidus A."/>
            <person name="Lindquist E."/>
            <person name="Lipzen A."/>
            <person name="Meier-Kolthoff J.P."/>
            <person name="Ohm R.A."/>
            <person name="Otillar R.P."/>
            <person name="Pangilinan J."/>
            <person name="Peng Y."/>
            <person name="Rokas A."/>
            <person name="Rosa C.A."/>
            <person name="Scheuner C."/>
            <person name="Sibirny A.A."/>
            <person name="Slot J.C."/>
            <person name="Stielow J.B."/>
            <person name="Sun H."/>
            <person name="Kurtzman C.P."/>
            <person name="Blackwell M."/>
            <person name="Grigoriev I.V."/>
            <person name="Jeffries T.W."/>
        </authorList>
    </citation>
    <scope>NUCLEOTIDE SEQUENCE [LARGE SCALE GENOMIC DNA]</scope>
    <source>
        <strain evidence="17">NRRL Y-17324</strain>
    </source>
</reference>
<feature type="compositionally biased region" description="Polar residues" evidence="14">
    <location>
        <begin position="822"/>
        <end position="835"/>
    </location>
</feature>
<evidence type="ECO:0000256" key="2">
    <source>
        <dbReference type="ARBA" id="ARBA00010791"/>
    </source>
</evidence>
<evidence type="ECO:0000256" key="1">
    <source>
        <dbReference type="ARBA" id="ARBA00004266"/>
    </source>
</evidence>
<gene>
    <name evidence="16" type="ORF">CANTADRAFT_52465</name>
</gene>
<feature type="binding site" evidence="13">
    <location>
        <position position="92"/>
    </location>
    <ligand>
        <name>ATP</name>
        <dbReference type="ChEBI" id="CHEBI:30616"/>
    </ligand>
</feature>
<feature type="compositionally biased region" description="Low complexity" evidence="14">
    <location>
        <begin position="883"/>
        <end position="896"/>
    </location>
</feature>
<evidence type="ECO:0000256" key="13">
    <source>
        <dbReference type="PROSITE-ProRule" id="PRU10141"/>
    </source>
</evidence>
<accession>A0A1E4SGN8</accession>
<evidence type="ECO:0000259" key="15">
    <source>
        <dbReference type="PROSITE" id="PS50011"/>
    </source>
</evidence>
<dbReference type="PROSITE" id="PS00107">
    <property type="entry name" value="PROTEIN_KINASE_ATP"/>
    <property type="match status" value="1"/>
</dbReference>
<feature type="domain" description="Protein kinase" evidence="15">
    <location>
        <begin position="63"/>
        <end position="330"/>
    </location>
</feature>
<evidence type="ECO:0000256" key="11">
    <source>
        <dbReference type="ARBA" id="ARBA00047899"/>
    </source>
</evidence>
<evidence type="ECO:0000256" key="9">
    <source>
        <dbReference type="ARBA" id="ARBA00022840"/>
    </source>
</evidence>
<dbReference type="Pfam" id="PF16797">
    <property type="entry name" value="Fungal_KA1"/>
    <property type="match status" value="1"/>
</dbReference>
<feature type="region of interest" description="Disordered" evidence="14">
    <location>
        <begin position="638"/>
        <end position="661"/>
    </location>
</feature>
<feature type="region of interest" description="Disordered" evidence="14">
    <location>
        <begin position="810"/>
        <end position="903"/>
    </location>
</feature>
<dbReference type="InterPro" id="IPR031850">
    <property type="entry name" value="Fungal_KA1_dom"/>
</dbReference>
<organism evidence="16 17">
    <name type="scientific">Suhomyces tanzawaensis NRRL Y-17324</name>
    <dbReference type="NCBI Taxonomy" id="984487"/>
    <lineage>
        <taxon>Eukaryota</taxon>
        <taxon>Fungi</taxon>
        <taxon>Dikarya</taxon>
        <taxon>Ascomycota</taxon>
        <taxon>Saccharomycotina</taxon>
        <taxon>Pichiomycetes</taxon>
        <taxon>Debaryomycetaceae</taxon>
        <taxon>Suhomyces</taxon>
    </lineage>
</organism>
<evidence type="ECO:0000256" key="5">
    <source>
        <dbReference type="ARBA" id="ARBA00022553"/>
    </source>
</evidence>
<keyword evidence="8 16" id="KW-0418">Kinase</keyword>
<evidence type="ECO:0000256" key="14">
    <source>
        <dbReference type="SAM" id="MobiDB-lite"/>
    </source>
</evidence>
<evidence type="ECO:0000256" key="6">
    <source>
        <dbReference type="ARBA" id="ARBA00022679"/>
    </source>
</evidence>
<feature type="compositionally biased region" description="Low complexity" evidence="14">
    <location>
        <begin position="810"/>
        <end position="821"/>
    </location>
</feature>
<keyword evidence="9 13" id="KW-0067">ATP-binding</keyword>
<keyword evidence="7 13" id="KW-0547">Nucleotide-binding</keyword>
<keyword evidence="10" id="KW-0175">Coiled coil</keyword>
<evidence type="ECO:0000313" key="16">
    <source>
        <dbReference type="EMBL" id="ODV78646.1"/>
    </source>
</evidence>
<evidence type="ECO:0000256" key="10">
    <source>
        <dbReference type="ARBA" id="ARBA00023054"/>
    </source>
</evidence>
<dbReference type="GO" id="GO:0060258">
    <property type="term" value="P:negative regulation of filamentous growth"/>
    <property type="evidence" value="ECO:0007669"/>
    <property type="project" value="UniProtKB-ARBA"/>
</dbReference>
<evidence type="ECO:0000256" key="4">
    <source>
        <dbReference type="ARBA" id="ARBA00022527"/>
    </source>
</evidence>
<dbReference type="FunFam" id="1.10.510.10:FF:000394">
    <property type="entry name" value="Serine/threonine-protein kinase HSL1"/>
    <property type="match status" value="1"/>
</dbReference>
<dbReference type="GO" id="GO:0004674">
    <property type="term" value="F:protein serine/threonine kinase activity"/>
    <property type="evidence" value="ECO:0007669"/>
    <property type="project" value="UniProtKB-KW"/>
</dbReference>
<keyword evidence="17" id="KW-1185">Reference proteome</keyword>
<dbReference type="GeneID" id="30984222"/>
<dbReference type="InterPro" id="IPR000719">
    <property type="entry name" value="Prot_kinase_dom"/>
</dbReference>
<evidence type="ECO:0000256" key="12">
    <source>
        <dbReference type="ARBA" id="ARBA00048679"/>
    </source>
</evidence>
<dbReference type="CDD" id="cd14081">
    <property type="entry name" value="STKc_BRSK1_2"/>
    <property type="match status" value="1"/>
</dbReference>
<comment type="similarity">
    <text evidence="2">Belongs to the protein kinase superfamily. CAMK Ser/Thr protein kinase family. NIM1 subfamily.</text>
</comment>
<dbReference type="PANTHER" id="PTHR24346">
    <property type="entry name" value="MAP/MICROTUBULE AFFINITY-REGULATING KINASE"/>
    <property type="match status" value="1"/>
</dbReference>
<dbReference type="InterPro" id="IPR011009">
    <property type="entry name" value="Kinase-like_dom_sf"/>
</dbReference>
<dbReference type="Proteomes" id="UP000094285">
    <property type="component" value="Unassembled WGS sequence"/>
</dbReference>
<name>A0A1E4SGN8_9ASCO</name>
<dbReference type="GO" id="GO:0001558">
    <property type="term" value="P:regulation of cell growth"/>
    <property type="evidence" value="ECO:0007669"/>
    <property type="project" value="UniProtKB-ARBA"/>
</dbReference>
<dbReference type="EMBL" id="KV453913">
    <property type="protein sequence ID" value="ODV78646.1"/>
    <property type="molecule type" value="Genomic_DNA"/>
</dbReference>
<feature type="region of interest" description="Disordered" evidence="14">
    <location>
        <begin position="547"/>
        <end position="568"/>
    </location>
</feature>
<feature type="region of interest" description="Disordered" evidence="14">
    <location>
        <begin position="1244"/>
        <end position="1362"/>
    </location>
</feature>
<proteinExistence type="inferred from homology"/>
<feature type="compositionally biased region" description="Basic and acidic residues" evidence="14">
    <location>
        <begin position="1248"/>
        <end position="1258"/>
    </location>
</feature>
<dbReference type="InterPro" id="IPR017441">
    <property type="entry name" value="Protein_kinase_ATP_BS"/>
</dbReference>
<feature type="region of interest" description="Disordered" evidence="14">
    <location>
        <begin position="583"/>
        <end position="602"/>
    </location>
</feature>
<feature type="compositionally biased region" description="Polar residues" evidence="14">
    <location>
        <begin position="587"/>
        <end position="602"/>
    </location>
</feature>
<dbReference type="RefSeq" id="XP_020063768.1">
    <property type="nucleotide sequence ID" value="XM_020210086.1"/>
</dbReference>
<comment type="catalytic activity">
    <reaction evidence="11">
        <text>L-threonyl-[protein] + ATP = O-phospho-L-threonyl-[protein] + ADP + H(+)</text>
        <dbReference type="Rhea" id="RHEA:46608"/>
        <dbReference type="Rhea" id="RHEA-COMP:11060"/>
        <dbReference type="Rhea" id="RHEA-COMP:11605"/>
        <dbReference type="ChEBI" id="CHEBI:15378"/>
        <dbReference type="ChEBI" id="CHEBI:30013"/>
        <dbReference type="ChEBI" id="CHEBI:30616"/>
        <dbReference type="ChEBI" id="CHEBI:61977"/>
        <dbReference type="ChEBI" id="CHEBI:456216"/>
        <dbReference type="EC" id="2.7.11.1"/>
    </reaction>
</comment>
<dbReference type="GO" id="GO:0005940">
    <property type="term" value="C:septin ring"/>
    <property type="evidence" value="ECO:0007669"/>
    <property type="project" value="UniProtKB-ARBA"/>
</dbReference>
<dbReference type="GO" id="GO:0005935">
    <property type="term" value="C:cellular bud neck"/>
    <property type="evidence" value="ECO:0007669"/>
    <property type="project" value="UniProtKB-SubCell"/>
</dbReference>
<comment type="catalytic activity">
    <reaction evidence="12">
        <text>L-seryl-[protein] + ATP = O-phospho-L-seryl-[protein] + ADP + H(+)</text>
        <dbReference type="Rhea" id="RHEA:17989"/>
        <dbReference type="Rhea" id="RHEA-COMP:9863"/>
        <dbReference type="Rhea" id="RHEA-COMP:11604"/>
        <dbReference type="ChEBI" id="CHEBI:15378"/>
        <dbReference type="ChEBI" id="CHEBI:29999"/>
        <dbReference type="ChEBI" id="CHEBI:30616"/>
        <dbReference type="ChEBI" id="CHEBI:83421"/>
        <dbReference type="ChEBI" id="CHEBI:456216"/>
        <dbReference type="EC" id="2.7.11.1"/>
    </reaction>
</comment>
<dbReference type="GO" id="GO:0005524">
    <property type="term" value="F:ATP binding"/>
    <property type="evidence" value="ECO:0007669"/>
    <property type="project" value="UniProtKB-UniRule"/>
</dbReference>
<sequence>MTTLVQQQSVQSYDYPSDSYSSSVNVDKVVQSVTNATKRLSQISTNTNNSSKKRKTQNKIGPWKLGRTLGRGSTGRVRLAKNIVTGKLAAVKIVPKSNFKMLENPKYKHPPTAANKDRLPYGIEREIIIMKLISHPNIMGLYDVWENKNDLYLILEYIEGGELFDYLIKRGRLQEFEAINYFKQIINGINYLHQFNICHRDLKPENLLLDFNKNIKIADFGMAALEVREKLLETSCGSPHYASPEIVAGRNYHGAPSDIWSCGIILFALLTGHLPFDDENIRKLLLKVQSGKFVMPDDLSWEAKDLITKMLKVEPSDRITIDLILTHPLLTKYPEPAASTSSNSNSLDFQNSNVKPIDSIDKIDKEILKNLSVLFHNCEEQEIISKLLSPNKCPEKMFYYLLMKYRNEHTACNSFEDEKNHYNEDFNDSRPSLPRSASIVKTTVYDQATGEKYTTIKKVPKSTSTFSNRSTKRNASNSKSPSNSNFKVLSNITNTVSPNASVRNFKASTSFNRKKTLLNTQAISRNNSASTLKKKYQNEYFADSSRSSIISKEKDDTSKPPKQYPPKLTRKLTGLLDLNELEKITDKSSTNPQETRTLPSKSSINAAARKKNMTGTFGNKSLLNFGLIIDEMFNEDDVKTPSGSLEPARNSSKSHNLANKERELAAKVKALNEAREDKYKEQELKRQKLLAQEQEQKLREQKELEEERKRQSILLQEKQKEALEKLRKHQSSNDFAEHFSSKPRASRFVTDPVHSSLDPKHTFNVNSLLRAKSLASTTKYAPQRFGNDNTSKVLHNLGIEVIQSPRKLSNNLKTSSSKNLSGYLQANSTAQSSVRDYSDLEEEPLEPQSVLDYDDDDDKENEMTLASFNQREREKSKGSILGTNTSTNTDQSNSTNKKLDSPIMPYRSLLGDIDEKERVKEFDETNMTNMSFETIPKNELIPNPRFSRFSFGGLLSNNQTNEIGDITIMNNTLNYSNTVIRKPRNSIVAEKNAAKSLLKKSSTTNLLGLGIREEKDEPISKSQSKSSRFVSVEIQESGDEFNATLPAEAISIRETDVEDEGHGFDDDNESEETMLDDTVITHRDNKSLNPNMLEEDYSNFDLISSRTADIGKFNTMRPSIVESKETLTIPRSEENTLRLSSHNESLKSAYNNYESLYGERRKSKNLIEVNKPNLAPDQHYYHHLNTKLHAVQRELVISEREKPQESITIRETPKSLYGLRRSKREKTKDEHNVSKNFEILDTSSFVDHNNDSGDERKPSRSSMEIFSSRALSKVHKSGNNDQETPNQNTEAINERKEVKVEQPVIESPILPPSAPSEDKTASLFRKLSLKPKRDAPKAPQPAKRFSKLSVGGKSPKVEMNDSPFPKKENWFKKFISAFTSSPGTKDKSKFDSEAVTGSATNSKSINIIDSSLASSELIRVIKTQLELKMIDGSISSVDIDEEFGLITGVIPSKFAHGRKLKFRIEIIDLINSSSLHLIKVKGNEKGFKNLINIVTFIIKQEEQASNQRRSSGYKFSGYKN</sequence>
<protein>
    <recommendedName>
        <fullName evidence="3">non-specific serine/threonine protein kinase</fullName>
        <ecNumber evidence="3">2.7.11.1</ecNumber>
    </recommendedName>
</protein>
<dbReference type="SMART" id="SM00220">
    <property type="entry name" value="S_TKc"/>
    <property type="match status" value="1"/>
</dbReference>